<dbReference type="Pfam" id="PF08486">
    <property type="entry name" value="SpoIID"/>
    <property type="match status" value="1"/>
</dbReference>
<dbReference type="Proteomes" id="UP000318995">
    <property type="component" value="Unassembled WGS sequence"/>
</dbReference>
<feature type="signal peptide" evidence="1">
    <location>
        <begin position="1"/>
        <end position="28"/>
    </location>
</feature>
<keyword evidence="1" id="KW-0732">Signal</keyword>
<evidence type="ECO:0000313" key="4">
    <source>
        <dbReference type="Proteomes" id="UP000318995"/>
    </source>
</evidence>
<name>A0A5C5VZE0_9BACT</name>
<feature type="domain" description="Sporulation stage II protein D amidase enhancer LytB N-terminal" evidence="2">
    <location>
        <begin position="52"/>
        <end position="128"/>
    </location>
</feature>
<evidence type="ECO:0000259" key="2">
    <source>
        <dbReference type="Pfam" id="PF08486"/>
    </source>
</evidence>
<gene>
    <name evidence="3" type="ORF">Pla111_20810</name>
</gene>
<feature type="chain" id="PRO_5022755389" evidence="1">
    <location>
        <begin position="29"/>
        <end position="549"/>
    </location>
</feature>
<sequence length="549" mass="58126" precursor="true">MESRNGRFFGALAAALSVLVLSAGPARGQSEFNARPTITVDVDNNPALRRNVPTESEYVPGVVVSENGLASFEALKAQAVAARTFAYFIVDDRPSGVIGDGQNDQVFSGSTPRAIHYAAAQATEGEILWVRDTVGVQRDVLIASFYVAGAIPTAPFNPASPSARPAPGAPSTGNTERFVTYTYEDGLFAGNNLGTTLGFVGSPTNPNWPNRGAKSQNGADYLSDNSINYLDILKYYYGADIQVRTAKTAGTGVEFSRKVLTDFDDYGSGRASDGVIGGHEGVFGRAPTFSGSTTANLAGSTAERDATTAHEGTHSQRIDINYDETLGGDFLLRHVAGARFSDYGGSQNVAEFESNLQFESIGAVGFWMKTTDPGLEVSLAIDDPVTGDRGVRRPVIADGQWREYRWQLDEASEWEAWVGAGNGQIDGTWVTLDSIQIFGASDATVFLDTVFWDPQAEFVAPPTPGDFSGDGIVDNTDLNLLLANWGAMAAPQPTGWNGAAPSGPTIDNDELNALLANWGVGVTAIPEPAALVAVALLVTCQACPRGRKS</sequence>
<comment type="caution">
    <text evidence="3">The sequence shown here is derived from an EMBL/GenBank/DDBJ whole genome shotgun (WGS) entry which is preliminary data.</text>
</comment>
<dbReference type="InterPro" id="IPR013693">
    <property type="entry name" value="SpoIID/LytB_N"/>
</dbReference>
<dbReference type="PROSITE" id="PS00018">
    <property type="entry name" value="EF_HAND_1"/>
    <property type="match status" value="1"/>
</dbReference>
<protein>
    <submittedName>
        <fullName evidence="3">Stage II sporulation protein</fullName>
    </submittedName>
</protein>
<reference evidence="3 4" key="1">
    <citation type="submission" date="2019-02" db="EMBL/GenBank/DDBJ databases">
        <title>Deep-cultivation of Planctomycetes and their phenomic and genomic characterization uncovers novel biology.</title>
        <authorList>
            <person name="Wiegand S."/>
            <person name="Jogler M."/>
            <person name="Boedeker C."/>
            <person name="Pinto D."/>
            <person name="Vollmers J."/>
            <person name="Rivas-Marin E."/>
            <person name="Kohn T."/>
            <person name="Peeters S.H."/>
            <person name="Heuer A."/>
            <person name="Rast P."/>
            <person name="Oberbeckmann S."/>
            <person name="Bunk B."/>
            <person name="Jeske O."/>
            <person name="Meyerdierks A."/>
            <person name="Storesund J.E."/>
            <person name="Kallscheuer N."/>
            <person name="Luecker S."/>
            <person name="Lage O.M."/>
            <person name="Pohl T."/>
            <person name="Merkel B.J."/>
            <person name="Hornburger P."/>
            <person name="Mueller R.-W."/>
            <person name="Bruemmer F."/>
            <person name="Labrenz M."/>
            <person name="Spormann A.M."/>
            <person name="Op Den Camp H."/>
            <person name="Overmann J."/>
            <person name="Amann R."/>
            <person name="Jetten M.S.M."/>
            <person name="Mascher T."/>
            <person name="Medema M.H."/>
            <person name="Devos D.P."/>
            <person name="Kaster A.-K."/>
            <person name="Ovreas L."/>
            <person name="Rohde M."/>
            <person name="Galperin M.Y."/>
            <person name="Jogler C."/>
        </authorList>
    </citation>
    <scope>NUCLEOTIDE SEQUENCE [LARGE SCALE GENOMIC DNA]</scope>
    <source>
        <strain evidence="3 4">Pla111</strain>
    </source>
</reference>
<dbReference type="RefSeq" id="WP_146573997.1">
    <property type="nucleotide sequence ID" value="NZ_SJPH01000004.1"/>
</dbReference>
<keyword evidence="4" id="KW-1185">Reference proteome</keyword>
<evidence type="ECO:0000313" key="3">
    <source>
        <dbReference type="EMBL" id="TWT43131.1"/>
    </source>
</evidence>
<dbReference type="AlphaFoldDB" id="A0A5C5VZE0"/>
<dbReference type="OrthoDB" id="240606at2"/>
<proteinExistence type="predicted"/>
<dbReference type="InterPro" id="IPR018247">
    <property type="entry name" value="EF_Hand_1_Ca_BS"/>
</dbReference>
<accession>A0A5C5VZE0</accession>
<evidence type="ECO:0000256" key="1">
    <source>
        <dbReference type="SAM" id="SignalP"/>
    </source>
</evidence>
<organism evidence="3 4">
    <name type="scientific">Botrimarina hoheduenensis</name>
    <dbReference type="NCBI Taxonomy" id="2528000"/>
    <lineage>
        <taxon>Bacteria</taxon>
        <taxon>Pseudomonadati</taxon>
        <taxon>Planctomycetota</taxon>
        <taxon>Planctomycetia</taxon>
        <taxon>Pirellulales</taxon>
        <taxon>Lacipirellulaceae</taxon>
        <taxon>Botrimarina</taxon>
    </lineage>
</organism>
<dbReference type="EMBL" id="SJPH01000004">
    <property type="protein sequence ID" value="TWT43131.1"/>
    <property type="molecule type" value="Genomic_DNA"/>
</dbReference>